<dbReference type="SUPFAM" id="SSF51556">
    <property type="entry name" value="Metallo-dependent hydrolases"/>
    <property type="match status" value="1"/>
</dbReference>
<dbReference type="GO" id="GO:0016810">
    <property type="term" value="F:hydrolase activity, acting on carbon-nitrogen (but not peptide) bonds"/>
    <property type="evidence" value="ECO:0007669"/>
    <property type="project" value="InterPro"/>
</dbReference>
<accession>C1E143</accession>
<dbReference type="GeneID" id="8241605"/>
<dbReference type="STRING" id="296587.C1E143"/>
<protein>
    <submittedName>
        <fullName evidence="4">Metal dependent hydrolase</fullName>
    </submittedName>
</protein>
<dbReference type="PANTHER" id="PTHR43794:SF11">
    <property type="entry name" value="AMIDOHYDROLASE-RELATED DOMAIN-CONTAINING PROTEIN"/>
    <property type="match status" value="1"/>
</dbReference>
<evidence type="ECO:0000256" key="2">
    <source>
        <dbReference type="SAM" id="MobiDB-lite"/>
    </source>
</evidence>
<dbReference type="InterPro" id="IPR050287">
    <property type="entry name" value="MTA/SAH_deaminase"/>
</dbReference>
<dbReference type="EMBL" id="CP001324">
    <property type="protein sequence ID" value="ACO61672.1"/>
    <property type="molecule type" value="Genomic_DNA"/>
</dbReference>
<dbReference type="Gene3D" id="2.30.40.10">
    <property type="entry name" value="Urease, subunit C, domain 1"/>
    <property type="match status" value="1"/>
</dbReference>
<gene>
    <name evidence="4" type="ORF">MICPUN_56739</name>
</gene>
<name>C1E143_MICCC</name>
<dbReference type="RefSeq" id="XP_002500414.1">
    <property type="nucleotide sequence ID" value="XM_002500368.1"/>
</dbReference>
<sequence>MDLTLDNSVGKFSPSPAPPAGPPTLLRGALVPNDASEPGTYTRRDVLIADGVLKRVAPGGTLSLDVDCPPGTIEEDCSERMLVPGFVNGHTHSVEHWARGLIKPLPLEMWVLQLIRHEPRGEEGWAGPESWIKTPAAAIAVSAMHCGVEALLSGTTAIMDHLLCRDIKDVEAAVFAYRALGIRAYIAPMLGDDLEPYVNYVPLARDAQGRNGAICGPAGPAPGCPDCGGLGAHGSFRTEVGERDPAKTEANLALWREAAQKFHDPKNGINIVVGPVTAYSASTELLRGAAEIRKEFGLCGHIHLLETRAQALMARQFLPSGSAVKHLRDTGFLQVPGTTCGHCVWLDDEEIAIMAECDATAVHNPFSNLRLGSGVAPLHKYARLGMNVCLGADGACSSDGQDMLEVAKLANILPCVATPEYRDWPTAHHTALVLGAANGYKGILLEGKPGQVGKGGVLEEGALADLSSWDLTALSMLPRTDPLSLLVQGSRTQAPGAGSALDCAWVNGVRVVQGGSPVNVDVKALREVLRAAQGTYRDPAITDPSTHEKTARAETEYRAAMDLDPAGATGLRPAYEWPEHCVLYPASQN</sequence>
<feature type="domain" description="Amidohydrolase-related" evidence="3">
    <location>
        <begin position="81"/>
        <end position="477"/>
    </location>
</feature>
<dbReference type="eggNOG" id="KOG3968">
    <property type="taxonomic scope" value="Eukaryota"/>
</dbReference>
<evidence type="ECO:0000259" key="3">
    <source>
        <dbReference type="Pfam" id="PF01979"/>
    </source>
</evidence>
<keyword evidence="5" id="KW-1185">Reference proteome</keyword>
<organism evidence="4 5">
    <name type="scientific">Micromonas commoda (strain RCC299 / NOUM17 / CCMP2709)</name>
    <name type="common">Picoplanktonic green alga</name>
    <dbReference type="NCBI Taxonomy" id="296587"/>
    <lineage>
        <taxon>Eukaryota</taxon>
        <taxon>Viridiplantae</taxon>
        <taxon>Chlorophyta</taxon>
        <taxon>Mamiellophyceae</taxon>
        <taxon>Mamiellales</taxon>
        <taxon>Mamiellaceae</taxon>
        <taxon>Micromonas</taxon>
    </lineage>
</organism>
<dbReference type="InterPro" id="IPR032466">
    <property type="entry name" value="Metal_Hydrolase"/>
</dbReference>
<evidence type="ECO:0000313" key="4">
    <source>
        <dbReference type="EMBL" id="ACO61672.1"/>
    </source>
</evidence>
<evidence type="ECO:0000256" key="1">
    <source>
        <dbReference type="ARBA" id="ARBA00022801"/>
    </source>
</evidence>
<feature type="region of interest" description="Disordered" evidence="2">
    <location>
        <begin position="1"/>
        <end position="25"/>
    </location>
</feature>
<dbReference type="AlphaFoldDB" id="C1E143"/>
<dbReference type="Proteomes" id="UP000002009">
    <property type="component" value="Chromosome 3"/>
</dbReference>
<dbReference type="InParanoid" id="C1E143"/>
<dbReference type="PANTHER" id="PTHR43794">
    <property type="entry name" value="AMINOHYDROLASE SSNA-RELATED"/>
    <property type="match status" value="1"/>
</dbReference>
<evidence type="ECO:0000313" key="5">
    <source>
        <dbReference type="Proteomes" id="UP000002009"/>
    </source>
</evidence>
<dbReference type="Pfam" id="PF01979">
    <property type="entry name" value="Amidohydro_1"/>
    <property type="match status" value="1"/>
</dbReference>
<dbReference type="SUPFAM" id="SSF51338">
    <property type="entry name" value="Composite domain of metallo-dependent hydrolases"/>
    <property type="match status" value="2"/>
</dbReference>
<reference evidence="4 5" key="1">
    <citation type="journal article" date="2009" name="Science">
        <title>Green evolution and dynamic adaptations revealed by genomes of the marine picoeukaryotes Micromonas.</title>
        <authorList>
            <person name="Worden A.Z."/>
            <person name="Lee J.H."/>
            <person name="Mock T."/>
            <person name="Rouze P."/>
            <person name="Simmons M.P."/>
            <person name="Aerts A.L."/>
            <person name="Allen A.E."/>
            <person name="Cuvelier M.L."/>
            <person name="Derelle E."/>
            <person name="Everett M.V."/>
            <person name="Foulon E."/>
            <person name="Grimwood J."/>
            <person name="Gundlach H."/>
            <person name="Henrissat B."/>
            <person name="Napoli C."/>
            <person name="McDonald S.M."/>
            <person name="Parker M.S."/>
            <person name="Rombauts S."/>
            <person name="Salamov A."/>
            <person name="Von Dassow P."/>
            <person name="Badger J.H."/>
            <person name="Coutinho P.M."/>
            <person name="Demir E."/>
            <person name="Dubchak I."/>
            <person name="Gentemann C."/>
            <person name="Eikrem W."/>
            <person name="Gready J.E."/>
            <person name="John U."/>
            <person name="Lanier W."/>
            <person name="Lindquist E.A."/>
            <person name="Lucas S."/>
            <person name="Mayer K.F."/>
            <person name="Moreau H."/>
            <person name="Not F."/>
            <person name="Otillar R."/>
            <person name="Panaud O."/>
            <person name="Pangilinan J."/>
            <person name="Paulsen I."/>
            <person name="Piegu B."/>
            <person name="Poliakov A."/>
            <person name="Robbens S."/>
            <person name="Schmutz J."/>
            <person name="Toulza E."/>
            <person name="Wyss T."/>
            <person name="Zelensky A."/>
            <person name="Zhou K."/>
            <person name="Armbrust E.V."/>
            <person name="Bhattacharya D."/>
            <person name="Goodenough U.W."/>
            <person name="Van de Peer Y."/>
            <person name="Grigoriev I.V."/>
        </authorList>
    </citation>
    <scope>NUCLEOTIDE SEQUENCE [LARGE SCALE GENOMIC DNA]</scope>
    <source>
        <strain evidence="5">RCC299 / NOUM17</strain>
    </source>
</reference>
<keyword evidence="1 4" id="KW-0378">Hydrolase</keyword>
<dbReference type="OrthoDB" id="194468at2759"/>
<dbReference type="Gene3D" id="3.20.20.140">
    <property type="entry name" value="Metal-dependent hydrolases"/>
    <property type="match status" value="1"/>
</dbReference>
<dbReference type="InterPro" id="IPR011059">
    <property type="entry name" value="Metal-dep_hydrolase_composite"/>
</dbReference>
<dbReference type="InterPro" id="IPR006680">
    <property type="entry name" value="Amidohydro-rel"/>
</dbReference>
<proteinExistence type="predicted"/>
<dbReference type="KEGG" id="mis:MICPUN_56739"/>